<organism evidence="1 2">
    <name type="scientific">Coemansia nantahalensis</name>
    <dbReference type="NCBI Taxonomy" id="2789366"/>
    <lineage>
        <taxon>Eukaryota</taxon>
        <taxon>Fungi</taxon>
        <taxon>Fungi incertae sedis</taxon>
        <taxon>Zoopagomycota</taxon>
        <taxon>Kickxellomycotina</taxon>
        <taxon>Kickxellomycetes</taxon>
        <taxon>Kickxellales</taxon>
        <taxon>Kickxellaceae</taxon>
        <taxon>Coemansia</taxon>
    </lineage>
</organism>
<accession>A0ACC1JUX3</accession>
<dbReference type="EMBL" id="JANBUJ010001295">
    <property type="protein sequence ID" value="KAJ2767955.1"/>
    <property type="molecule type" value="Genomic_DNA"/>
</dbReference>
<evidence type="ECO:0000313" key="2">
    <source>
        <dbReference type="Proteomes" id="UP001140234"/>
    </source>
</evidence>
<dbReference type="Proteomes" id="UP001140234">
    <property type="component" value="Unassembled WGS sequence"/>
</dbReference>
<keyword evidence="2" id="KW-1185">Reference proteome</keyword>
<reference evidence="1" key="1">
    <citation type="submission" date="2022-07" db="EMBL/GenBank/DDBJ databases">
        <title>Phylogenomic reconstructions and comparative analyses of Kickxellomycotina fungi.</title>
        <authorList>
            <person name="Reynolds N.K."/>
            <person name="Stajich J.E."/>
            <person name="Barry K."/>
            <person name="Grigoriev I.V."/>
            <person name="Crous P."/>
            <person name="Smith M.E."/>
        </authorList>
    </citation>
    <scope>NUCLEOTIDE SEQUENCE</scope>
    <source>
        <strain evidence="1">CBS 109366</strain>
    </source>
</reference>
<protein>
    <submittedName>
        <fullName evidence="1">Uncharacterized protein</fullName>
    </submittedName>
</protein>
<comment type="caution">
    <text evidence="1">The sequence shown here is derived from an EMBL/GenBank/DDBJ whole genome shotgun (WGS) entry which is preliminary data.</text>
</comment>
<evidence type="ECO:0000313" key="1">
    <source>
        <dbReference type="EMBL" id="KAJ2767955.1"/>
    </source>
</evidence>
<sequence length="148" mass="16237">MSVAVGTDFGFCVMIAIGMAIQCEVAAMEVDVLRKQCNMPHPDGSGEQLEAQPSDEDRAKFNRAKYVHDSYREHLPTAVLLLLLAGLFHPAKSTVVGMMYIPIHAVYNWCHIRGLPEICMCCMPFIRGLLVAWGVIALQGATALTIFA</sequence>
<proteinExistence type="predicted"/>
<gene>
    <name evidence="1" type="ORF">IWQ57_003739</name>
</gene>
<name>A0ACC1JUX3_9FUNG</name>